<gene>
    <name evidence="1" type="ORF">ADUPG1_014096</name>
</gene>
<accession>A0ABQ5KF67</accession>
<evidence type="ECO:0000313" key="1">
    <source>
        <dbReference type="EMBL" id="GKT29521.1"/>
    </source>
</evidence>
<organism evidence="1 2">
    <name type="scientific">Aduncisulcus paluster</name>
    <dbReference type="NCBI Taxonomy" id="2918883"/>
    <lineage>
        <taxon>Eukaryota</taxon>
        <taxon>Metamonada</taxon>
        <taxon>Carpediemonas-like organisms</taxon>
        <taxon>Aduncisulcus</taxon>
    </lineage>
</organism>
<feature type="non-terminal residue" evidence="1">
    <location>
        <position position="240"/>
    </location>
</feature>
<name>A0ABQ5KF67_9EUKA</name>
<dbReference type="EMBL" id="BQXS01013779">
    <property type="protein sequence ID" value="GKT29521.1"/>
    <property type="molecule type" value="Genomic_DNA"/>
</dbReference>
<sequence length="240" mass="27017">MKYINNGSFHYIITGCLHGCWEQLYLEASQIEKDKGICLSAIFVCGDSKTARTKEDLTSLACPPRYRTMGSFHKYSDGTQVAPYLTILISGNHECSEFLLQTPYGGWIAPNIYYLGFSGSVILMKEVRKGKDVVSVDFLRVSGISGIGHSILSSPHKESVPLRGVSQLKGVYQHRKLDTDMMCCMYSKLNEWTDDESSLDNPLFSKIRSLCPPKRSIFLSHDWVRTISTFGDISKLQKHL</sequence>
<comment type="caution">
    <text evidence="1">The sequence shown here is derived from an EMBL/GenBank/DDBJ whole genome shotgun (WGS) entry which is preliminary data.</text>
</comment>
<dbReference type="PANTHER" id="PTHR12849">
    <property type="entry name" value="RNA LARIAT DEBRANCHING ENZYME"/>
    <property type="match status" value="1"/>
</dbReference>
<keyword evidence="2" id="KW-1185">Reference proteome</keyword>
<reference evidence="1" key="1">
    <citation type="submission" date="2022-03" db="EMBL/GenBank/DDBJ databases">
        <title>Draft genome sequence of Aduncisulcus paluster, a free-living microaerophilic Fornicata.</title>
        <authorList>
            <person name="Yuyama I."/>
            <person name="Kume K."/>
            <person name="Tamura T."/>
            <person name="Inagaki Y."/>
            <person name="Hashimoto T."/>
        </authorList>
    </citation>
    <scope>NUCLEOTIDE SEQUENCE</scope>
    <source>
        <strain evidence="1">NY0171</strain>
    </source>
</reference>
<proteinExistence type="predicted"/>
<protein>
    <submittedName>
        <fullName evidence="1">Unnamed protein product</fullName>
    </submittedName>
</protein>
<evidence type="ECO:0000313" key="2">
    <source>
        <dbReference type="Proteomes" id="UP001057375"/>
    </source>
</evidence>
<dbReference type="PROSITE" id="PS51257">
    <property type="entry name" value="PROKAR_LIPOPROTEIN"/>
    <property type="match status" value="1"/>
</dbReference>
<dbReference type="Proteomes" id="UP001057375">
    <property type="component" value="Unassembled WGS sequence"/>
</dbReference>
<dbReference type="PANTHER" id="PTHR12849:SF0">
    <property type="entry name" value="LARIAT DEBRANCHING ENZYME"/>
    <property type="match status" value="1"/>
</dbReference>